<protein>
    <recommendedName>
        <fullName evidence="3">DUF1800 domain-containing protein</fullName>
    </recommendedName>
</protein>
<dbReference type="InterPro" id="IPR014917">
    <property type="entry name" value="DUF1800"/>
</dbReference>
<accession>A0A7Z0WS47</accession>
<name>A0A7Z0WS47_9PSEU</name>
<keyword evidence="2" id="KW-1185">Reference proteome</keyword>
<evidence type="ECO:0000313" key="1">
    <source>
        <dbReference type="EMBL" id="OLF11743.1"/>
    </source>
</evidence>
<dbReference type="Proteomes" id="UP000185696">
    <property type="component" value="Unassembled WGS sequence"/>
</dbReference>
<dbReference type="EMBL" id="MSIF01000004">
    <property type="protein sequence ID" value="OLF11743.1"/>
    <property type="molecule type" value="Genomic_DNA"/>
</dbReference>
<gene>
    <name evidence="1" type="ORF">BLA60_11020</name>
</gene>
<dbReference type="AlphaFoldDB" id="A0A7Z0WS47"/>
<reference evidence="1 2" key="1">
    <citation type="submission" date="2016-12" db="EMBL/GenBank/DDBJ databases">
        <title>The draft genome sequence of Actinophytocola xinjiangensis.</title>
        <authorList>
            <person name="Wang W."/>
            <person name="Yuan L."/>
        </authorList>
    </citation>
    <scope>NUCLEOTIDE SEQUENCE [LARGE SCALE GENOMIC DNA]</scope>
    <source>
        <strain evidence="1 2">CGMCC 4.4663</strain>
    </source>
</reference>
<organism evidence="1 2">
    <name type="scientific">Actinophytocola xinjiangensis</name>
    <dbReference type="NCBI Taxonomy" id="485602"/>
    <lineage>
        <taxon>Bacteria</taxon>
        <taxon>Bacillati</taxon>
        <taxon>Actinomycetota</taxon>
        <taxon>Actinomycetes</taxon>
        <taxon>Pseudonocardiales</taxon>
        <taxon>Pseudonocardiaceae</taxon>
    </lineage>
</organism>
<proteinExistence type="predicted"/>
<comment type="caution">
    <text evidence="1">The sequence shown here is derived from an EMBL/GenBank/DDBJ whole genome shotgun (WGS) entry which is preliminary data.</text>
</comment>
<sequence length="462" mass="50653">MSSTPGLHLVRRFSFGPTPQLVGWTRIVGATRWFHQQLRPGRIPDPLADHVWRSFPLAGMDTRQIAAETDAGTTTAQVQYYTATLGRQLWSTRQVLEVMVDFWGNLLNVPMPNPSLWHLAGPYHNEVIRRHALGRFRDMLHAAMRHPAMLRYLSNDVSKKSSVNENLGRELLELHTVGINGGYTETDVRNSAYILTGRTIDGDGLFRYDPARHYTGAVKVLGFSDANATAEGGLAVGDRYLAYLATHPATARFIARKLAVRFVADSPPKSLVDRLAKAYLDNDTAIGPVLRALVGSEEFAGAVGAKTRRPLENTTATARALGVWPDGDTMTQGLTGLMSHLTQVGHRPHGWQGPDGYPDVAAAWNSAGTMLKQWNLHRRLTDNALAGLRHLGADRLVLFVPRGVDDYLDALSDRLVFQALTPAHRAGLRAYLGPDVTTGAQAHEHAAALAALILDSAYFALR</sequence>
<evidence type="ECO:0008006" key="3">
    <source>
        <dbReference type="Google" id="ProtNLM"/>
    </source>
</evidence>
<dbReference type="Pfam" id="PF08811">
    <property type="entry name" value="DUF1800"/>
    <property type="match status" value="1"/>
</dbReference>
<evidence type="ECO:0000313" key="2">
    <source>
        <dbReference type="Proteomes" id="UP000185696"/>
    </source>
</evidence>